<sequence>MFQVALHRIAQKRPSRLEENCSYSELEIVITLYYSYSRSTTEVMADTGLATVTLKVINDLDPASQPYQASVSVPPRSSVYTLLLQASADDPDFTFQAEYDDEWSSHLVTSINGVTASNEDGTYWSFENQYKVAFDRGVDLIGVFNTDVIVFRFKSWRVAKQGRPAHQGRPAKPV</sequence>
<accession>A0A9J7N965</accession>
<dbReference type="OrthoDB" id="6343110at2759"/>
<reference evidence="2" key="2">
    <citation type="submission" date="2025-08" db="UniProtKB">
        <authorList>
            <consortium name="RefSeq"/>
        </authorList>
    </citation>
    <scope>IDENTIFICATION</scope>
    <source>
        <strain evidence="2">S238N-H82</strain>
        <tissue evidence="2">Testes</tissue>
    </source>
</reference>
<dbReference type="Gene3D" id="2.170.130.30">
    <property type="match status" value="1"/>
</dbReference>
<reference evidence="1" key="1">
    <citation type="journal article" date="2020" name="Nat. Ecol. Evol.">
        <title>Deeply conserved synteny resolves early events in vertebrate evolution.</title>
        <authorList>
            <person name="Simakov O."/>
            <person name="Marletaz F."/>
            <person name="Yue J.X."/>
            <person name="O'Connell B."/>
            <person name="Jenkins J."/>
            <person name="Brandt A."/>
            <person name="Calef R."/>
            <person name="Tung C.H."/>
            <person name="Huang T.K."/>
            <person name="Schmutz J."/>
            <person name="Satoh N."/>
            <person name="Yu J.K."/>
            <person name="Putnam N.H."/>
            <person name="Green R.E."/>
            <person name="Rokhsar D.S."/>
        </authorList>
    </citation>
    <scope>NUCLEOTIDE SEQUENCE [LARGE SCALE GENOMIC DNA]</scope>
    <source>
        <strain evidence="1">S238N-H82</strain>
    </source>
</reference>
<dbReference type="RefSeq" id="XP_035694445.1">
    <property type="nucleotide sequence ID" value="XM_035838552.1"/>
</dbReference>
<gene>
    <name evidence="2" type="primary">LOC118428470</name>
</gene>
<dbReference type="PANTHER" id="PTHR10559">
    <property type="entry name" value="TRANSCOBALAMIN-1/GASTRIC INTRINSIC FACTOR"/>
    <property type="match status" value="1"/>
</dbReference>
<evidence type="ECO:0000313" key="1">
    <source>
        <dbReference type="Proteomes" id="UP000001554"/>
    </source>
</evidence>
<dbReference type="KEGG" id="bfo:118428470"/>
<name>A0A9J7N965_BRAFL</name>
<keyword evidence="1" id="KW-1185">Reference proteome</keyword>
<evidence type="ECO:0000313" key="2">
    <source>
        <dbReference type="RefSeq" id="XP_035694445.1"/>
    </source>
</evidence>
<dbReference type="Proteomes" id="UP000001554">
    <property type="component" value="Chromosome 13"/>
</dbReference>
<dbReference type="PANTHER" id="PTHR10559:SF18">
    <property type="entry name" value="TRANSCOBALAMIN II"/>
    <property type="match status" value="1"/>
</dbReference>
<protein>
    <submittedName>
        <fullName evidence="2">Uncharacterized protein LOC118428470 isoform X1</fullName>
    </submittedName>
</protein>
<dbReference type="GeneID" id="118428470"/>
<organism evidence="1 2">
    <name type="scientific">Branchiostoma floridae</name>
    <name type="common">Florida lancelet</name>
    <name type="synonym">Amphioxus</name>
    <dbReference type="NCBI Taxonomy" id="7739"/>
    <lineage>
        <taxon>Eukaryota</taxon>
        <taxon>Metazoa</taxon>
        <taxon>Chordata</taxon>
        <taxon>Cephalochordata</taxon>
        <taxon>Leptocardii</taxon>
        <taxon>Amphioxiformes</taxon>
        <taxon>Branchiostomatidae</taxon>
        <taxon>Branchiostoma</taxon>
    </lineage>
</organism>
<dbReference type="AlphaFoldDB" id="A0A9J7N965"/>
<dbReference type="InterPro" id="IPR051588">
    <property type="entry name" value="Cobalamin_Transport"/>
</dbReference>
<proteinExistence type="predicted"/>